<name>A0A9Q0S3L1_9DIPT</name>
<organism evidence="1 2">
    <name type="scientific">Pseudolycoriella hygida</name>
    <dbReference type="NCBI Taxonomy" id="35572"/>
    <lineage>
        <taxon>Eukaryota</taxon>
        <taxon>Metazoa</taxon>
        <taxon>Ecdysozoa</taxon>
        <taxon>Arthropoda</taxon>
        <taxon>Hexapoda</taxon>
        <taxon>Insecta</taxon>
        <taxon>Pterygota</taxon>
        <taxon>Neoptera</taxon>
        <taxon>Endopterygota</taxon>
        <taxon>Diptera</taxon>
        <taxon>Nematocera</taxon>
        <taxon>Sciaroidea</taxon>
        <taxon>Sciaridae</taxon>
        <taxon>Pseudolycoriella</taxon>
    </lineage>
</organism>
<dbReference type="EMBL" id="WJQU01000002">
    <property type="protein sequence ID" value="KAJ6642733.1"/>
    <property type="molecule type" value="Genomic_DNA"/>
</dbReference>
<feature type="non-terminal residue" evidence="1">
    <location>
        <position position="86"/>
    </location>
</feature>
<gene>
    <name evidence="1" type="ORF">Bhyg_07687</name>
</gene>
<accession>A0A9Q0S3L1</accession>
<reference evidence="1" key="1">
    <citation type="submission" date="2022-07" db="EMBL/GenBank/DDBJ databases">
        <authorList>
            <person name="Trinca V."/>
            <person name="Uliana J.V.C."/>
            <person name="Torres T.T."/>
            <person name="Ward R.J."/>
            <person name="Monesi N."/>
        </authorList>
    </citation>
    <scope>NUCLEOTIDE SEQUENCE</scope>
    <source>
        <strain evidence="1">HSMRA1968</strain>
        <tissue evidence="1">Whole embryos</tissue>
    </source>
</reference>
<evidence type="ECO:0000313" key="2">
    <source>
        <dbReference type="Proteomes" id="UP001151699"/>
    </source>
</evidence>
<dbReference type="Proteomes" id="UP001151699">
    <property type="component" value="Chromosome B"/>
</dbReference>
<protein>
    <submittedName>
        <fullName evidence="1">Uncharacterized protein</fullName>
    </submittedName>
</protein>
<dbReference type="OrthoDB" id="6768076at2759"/>
<proteinExistence type="predicted"/>
<comment type="caution">
    <text evidence="1">The sequence shown here is derived from an EMBL/GenBank/DDBJ whole genome shotgun (WGS) entry which is preliminary data.</text>
</comment>
<sequence>MEWHRTKGVEENDFSEKVMLVYLDHLLNKYAPSSIWCFYSMLRSSIKYNYNVDIDYPKVILVLGIYGATCADELTKLVLKDIEVQG</sequence>
<keyword evidence="2" id="KW-1185">Reference proteome</keyword>
<evidence type="ECO:0000313" key="1">
    <source>
        <dbReference type="EMBL" id="KAJ6642733.1"/>
    </source>
</evidence>
<dbReference type="AlphaFoldDB" id="A0A9Q0S3L1"/>